<comment type="subcellular location">
    <subcellularLocation>
        <location evidence="1 6">Bacterial flagellum basal body</location>
    </subcellularLocation>
</comment>
<name>A0A1M6LB34_9CLOT</name>
<dbReference type="AlphaFoldDB" id="A0A1M6LB34"/>
<dbReference type="RefSeq" id="WP_072902374.1">
    <property type="nucleotide sequence ID" value="NZ_FRAD01000005.1"/>
</dbReference>
<evidence type="ECO:0000256" key="4">
    <source>
        <dbReference type="ARBA" id="ARBA00023143"/>
    </source>
</evidence>
<dbReference type="GO" id="GO:0030694">
    <property type="term" value="C:bacterial-type flagellum basal body, rod"/>
    <property type="evidence" value="ECO:0007669"/>
    <property type="project" value="InterPro"/>
</dbReference>
<proteinExistence type="inferred from homology"/>
<evidence type="ECO:0000256" key="6">
    <source>
        <dbReference type="PIRNR" id="PIRNR002889"/>
    </source>
</evidence>
<reference evidence="8 9" key="1">
    <citation type="submission" date="2016-11" db="EMBL/GenBank/DDBJ databases">
        <authorList>
            <person name="Jaros S."/>
            <person name="Januszkiewicz K."/>
            <person name="Wedrychowicz H."/>
        </authorList>
    </citation>
    <scope>NUCLEOTIDE SEQUENCE [LARGE SCALE GENOMIC DNA]</scope>
    <source>
        <strain evidence="8 9">DSM 3090</strain>
    </source>
</reference>
<evidence type="ECO:0000256" key="2">
    <source>
        <dbReference type="ARBA" id="ARBA00009677"/>
    </source>
</evidence>
<dbReference type="Pfam" id="PF00460">
    <property type="entry name" value="Flg_bb_rod"/>
    <property type="match status" value="1"/>
</dbReference>
<dbReference type="NCBIfam" id="TIGR01396">
    <property type="entry name" value="FlgB"/>
    <property type="match status" value="1"/>
</dbReference>
<organism evidence="8 9">
    <name type="scientific">Hathewaya proteolytica DSM 3090</name>
    <dbReference type="NCBI Taxonomy" id="1121331"/>
    <lineage>
        <taxon>Bacteria</taxon>
        <taxon>Bacillati</taxon>
        <taxon>Bacillota</taxon>
        <taxon>Clostridia</taxon>
        <taxon>Eubacteriales</taxon>
        <taxon>Clostridiaceae</taxon>
        <taxon>Hathewaya</taxon>
    </lineage>
</organism>
<dbReference type="OrthoDB" id="9792068at2"/>
<accession>A0A1M6LB34</accession>
<keyword evidence="8" id="KW-0969">Cilium</keyword>
<dbReference type="STRING" id="1121331.SAMN02745248_00692"/>
<dbReference type="InterPro" id="IPR019776">
    <property type="entry name" value="Flagellar_basal_body_rod_CS"/>
</dbReference>
<evidence type="ECO:0000256" key="3">
    <source>
        <dbReference type="ARBA" id="ARBA00014376"/>
    </source>
</evidence>
<comment type="subunit">
    <text evidence="6">The basal body constitutes a major portion of the flagellar organelle and consists of a number of rings mounted on a central rod.</text>
</comment>
<dbReference type="InterPro" id="IPR001444">
    <property type="entry name" value="Flag_bb_rod_N"/>
</dbReference>
<keyword evidence="8" id="KW-0282">Flagellum</keyword>
<evidence type="ECO:0000256" key="1">
    <source>
        <dbReference type="ARBA" id="ARBA00004117"/>
    </source>
</evidence>
<comment type="similarity">
    <text evidence="2 6">Belongs to the flagella basal body rod proteins family.</text>
</comment>
<comment type="function">
    <text evidence="5 6">Structural component of flagellum, the bacterial motility apparatus. Part of the rod structure of flagellar basal body.</text>
</comment>
<gene>
    <name evidence="8" type="ORF">SAMN02745248_00692</name>
</gene>
<keyword evidence="8" id="KW-0966">Cell projection</keyword>
<protein>
    <recommendedName>
        <fullName evidence="3 6">Flagellar basal body rod protein FlgB</fullName>
    </recommendedName>
</protein>
<evidence type="ECO:0000313" key="9">
    <source>
        <dbReference type="Proteomes" id="UP000183952"/>
    </source>
</evidence>
<dbReference type="Proteomes" id="UP000183952">
    <property type="component" value="Unassembled WGS sequence"/>
</dbReference>
<dbReference type="PIRSF" id="PIRSF002889">
    <property type="entry name" value="Rod_FlgB"/>
    <property type="match status" value="1"/>
</dbReference>
<feature type="domain" description="Flagellar basal body rod protein N-terminal" evidence="7">
    <location>
        <begin position="25"/>
        <end position="49"/>
    </location>
</feature>
<dbReference type="PROSITE" id="PS00588">
    <property type="entry name" value="FLAGELLA_BB_ROD"/>
    <property type="match status" value="1"/>
</dbReference>
<evidence type="ECO:0000259" key="7">
    <source>
        <dbReference type="Pfam" id="PF00460"/>
    </source>
</evidence>
<evidence type="ECO:0000313" key="8">
    <source>
        <dbReference type="EMBL" id="SHJ68386.1"/>
    </source>
</evidence>
<dbReference type="EMBL" id="FRAD01000005">
    <property type="protein sequence ID" value="SHJ68386.1"/>
    <property type="molecule type" value="Genomic_DNA"/>
</dbReference>
<keyword evidence="9" id="KW-1185">Reference proteome</keyword>
<dbReference type="InterPro" id="IPR006300">
    <property type="entry name" value="FlgB"/>
</dbReference>
<dbReference type="GO" id="GO:0071973">
    <property type="term" value="P:bacterial-type flagellum-dependent cell motility"/>
    <property type="evidence" value="ECO:0007669"/>
    <property type="project" value="InterPro"/>
</dbReference>
<evidence type="ECO:0000256" key="5">
    <source>
        <dbReference type="ARBA" id="ARBA00024934"/>
    </source>
</evidence>
<sequence>MSNGVNSIFNNNSYGSHVYGYIKDAMAASMKRDSVISNNIANVNTQGYKRFDVILKNNLKNHNKMEMKRTEEKHLPSNSIESAYEIKRDNSTSMKNDGNNVDVDSEMGNLAANAILYQSLVTSINNEFAMKNTVIRGGK</sequence>
<keyword evidence="4 6" id="KW-0975">Bacterial flagellum</keyword>